<dbReference type="InterPro" id="IPR055180">
    <property type="entry name" value="HsdR_RecA-like_helicase_dom_2"/>
</dbReference>
<dbReference type="Pfam" id="PF18766">
    <property type="entry name" value="SWI2_SNF2"/>
    <property type="match status" value="1"/>
</dbReference>
<accession>A0A6N8JA22</accession>
<keyword evidence="4" id="KW-1185">Reference proteome</keyword>
<evidence type="ECO:0000259" key="2">
    <source>
        <dbReference type="PROSITE" id="PS51192"/>
    </source>
</evidence>
<keyword evidence="3" id="KW-0378">Hydrolase</keyword>
<dbReference type="InterPro" id="IPR014001">
    <property type="entry name" value="Helicase_ATP-bd"/>
</dbReference>
<gene>
    <name evidence="3" type="ORF">GO495_10845</name>
</gene>
<dbReference type="InterPro" id="IPR040980">
    <property type="entry name" value="SWI2_SNF2"/>
</dbReference>
<evidence type="ECO:0000256" key="1">
    <source>
        <dbReference type="SAM" id="MobiDB-lite"/>
    </source>
</evidence>
<reference evidence="3 4" key="1">
    <citation type="submission" date="2019-12" db="EMBL/GenBank/DDBJ databases">
        <title>The draft genomic sequence of strain Chitinophaga oryziterrae JCM 16595.</title>
        <authorList>
            <person name="Zhang X."/>
        </authorList>
    </citation>
    <scope>NUCLEOTIDE SEQUENCE [LARGE SCALE GENOMIC DNA]</scope>
    <source>
        <strain evidence="3 4">JCM 16595</strain>
    </source>
</reference>
<dbReference type="InterPro" id="IPR007409">
    <property type="entry name" value="Restrct_endonuc_type1_HsdR_N"/>
</dbReference>
<proteinExistence type="predicted"/>
<dbReference type="GO" id="GO:0009035">
    <property type="term" value="F:type I site-specific deoxyribonuclease activity"/>
    <property type="evidence" value="ECO:0007669"/>
    <property type="project" value="UniProtKB-EC"/>
</dbReference>
<dbReference type="Gene3D" id="3.40.50.300">
    <property type="entry name" value="P-loop containing nucleotide triphosphate hydrolases"/>
    <property type="match status" value="2"/>
</dbReference>
<dbReference type="GO" id="GO:0004386">
    <property type="term" value="F:helicase activity"/>
    <property type="evidence" value="ECO:0007669"/>
    <property type="project" value="UniProtKB-KW"/>
</dbReference>
<dbReference type="OrthoDB" id="9758243at2"/>
<dbReference type="Gene3D" id="3.90.1570.50">
    <property type="match status" value="1"/>
</dbReference>
<dbReference type="GO" id="GO:0005524">
    <property type="term" value="F:ATP binding"/>
    <property type="evidence" value="ECO:0007669"/>
    <property type="project" value="UniProtKB-KW"/>
</dbReference>
<dbReference type="Pfam" id="PF22679">
    <property type="entry name" value="T1R_D3-like"/>
    <property type="match status" value="1"/>
</dbReference>
<organism evidence="3 4">
    <name type="scientific">Chitinophaga oryziterrae</name>
    <dbReference type="NCBI Taxonomy" id="1031224"/>
    <lineage>
        <taxon>Bacteria</taxon>
        <taxon>Pseudomonadati</taxon>
        <taxon>Bacteroidota</taxon>
        <taxon>Chitinophagia</taxon>
        <taxon>Chitinophagales</taxon>
        <taxon>Chitinophagaceae</taxon>
        <taxon>Chitinophaga</taxon>
    </lineage>
</organism>
<feature type="region of interest" description="Disordered" evidence="1">
    <location>
        <begin position="905"/>
        <end position="926"/>
    </location>
</feature>
<evidence type="ECO:0000313" key="4">
    <source>
        <dbReference type="Proteomes" id="UP000468388"/>
    </source>
</evidence>
<evidence type="ECO:0000313" key="3">
    <source>
        <dbReference type="EMBL" id="MVT41079.1"/>
    </source>
</evidence>
<dbReference type="GO" id="GO:0003677">
    <property type="term" value="F:DNA binding"/>
    <property type="evidence" value="ECO:0007669"/>
    <property type="project" value="UniProtKB-KW"/>
</dbReference>
<dbReference type="PANTHER" id="PTHR42927:SF1">
    <property type="entry name" value="HELICASE SUPERFAMILY 1 AND 2 DOMAIN-CONTAINING PROTEIN"/>
    <property type="match status" value="1"/>
</dbReference>
<name>A0A6N8JA22_9BACT</name>
<feature type="domain" description="Helicase ATP-binding" evidence="2">
    <location>
        <begin position="306"/>
        <end position="510"/>
    </location>
</feature>
<dbReference type="PROSITE" id="PS51192">
    <property type="entry name" value="HELICASE_ATP_BIND_1"/>
    <property type="match status" value="1"/>
</dbReference>
<keyword evidence="3" id="KW-0347">Helicase</keyword>
<protein>
    <submittedName>
        <fullName evidence="3">DEAD/DEAH box helicase</fullName>
    </submittedName>
</protein>
<dbReference type="PANTHER" id="PTHR42927">
    <property type="entry name" value="HELICASE SUPERFAMILY 1 AND 2 DOMAIN-CONTAINING PROTEIN"/>
    <property type="match status" value="1"/>
</dbReference>
<dbReference type="GO" id="GO:0009307">
    <property type="term" value="P:DNA restriction-modification system"/>
    <property type="evidence" value="ECO:0007669"/>
    <property type="project" value="UniProtKB-KW"/>
</dbReference>
<dbReference type="SMART" id="SM00487">
    <property type="entry name" value="DEXDc"/>
    <property type="match status" value="1"/>
</dbReference>
<dbReference type="AlphaFoldDB" id="A0A6N8JA22"/>
<keyword evidence="3" id="KW-0067">ATP-binding</keyword>
<dbReference type="SUPFAM" id="SSF52540">
    <property type="entry name" value="P-loop containing nucleoside triphosphate hydrolases"/>
    <property type="match status" value="1"/>
</dbReference>
<keyword evidence="3" id="KW-0547">Nucleotide-binding</keyword>
<dbReference type="RefSeq" id="WP_157299693.1">
    <property type="nucleotide sequence ID" value="NZ_BAAAZB010000010.1"/>
</dbReference>
<dbReference type="Pfam" id="PF04313">
    <property type="entry name" value="HSDR_N"/>
    <property type="match status" value="1"/>
</dbReference>
<dbReference type="InterPro" id="IPR027417">
    <property type="entry name" value="P-loop_NTPase"/>
</dbReference>
<sequence>MPSQTNEQALEEAIEKRLTGSVTRKSNANEVAEDAVPYHSGHGFYIGYPHEFDARYAVDKARLWHFLENTQHEELAKLQKQGDWQLKILERIDRLIKKYGVLRLLRKGLDVDDAHFTLFYVAPLASSSQTLKDNFEHNEFSVTRQLRYSVNSPAEEIDMVLFVNGLPLITMELKNQWTGQTAKSHGQYQYRYKRDNTQPLLQFGRCIVHFTADTDEVYMATRLAGADTFFLPFNKGHNYGKGNPPNPSGHRTAYLWEEVLSRYSLANIIQHFVRIDGKDSDPLAKKNLYFPRYHQLDVVRKLVNDASVKGVGQTYLIQHSAGSGKSNSITWAAYQLIETYPAGQHTPGGKGTSQPLFDSVIVVTDRRLLDKQLRENIREFSEVKNIVAPAYSSKELKENLESGKRIIITTIQKFPFIIDGIADLSTRNFAVIIDEAHSSQSGLAADNMNRVMGNATDNEEEDQDDSQDKVLKAMNSRKMRGNASYFAFTATPKNATLEKFGSLQDDGKFKPFHLYSMKQAIEEGFILDVLANYTTYRSYYEIEKSIEDNPLFETAKAQKKLKAFVERNPQTIATKAEIMLDHFITKVVTPKKLKGKAKAMVATQSIESAIRYYFALQKLLEQKGNPFRIAIAFSGKKTMAGIEYTEDSINHFPAHLDTAKPTDPGYISDTIARYFNMDEYRILVVANKYLTGFDQPKLSTMYVDKKLQDVLAVQALSRLNRSADKLGKKTEDLFVLDFFNSTEEIKASFDPFYTATSLSKATDVNVLHELKAHLDDVGVYEWSEVEDFTTLYFNKEDADTVLSPIIQLGEERFNYQLDLEESAKADFKIKAKQFVKIYGQMAAIIPFEVRKWELLFWYLKFLIPKLIIVDREADALDELLNAVDLSTYGLERVKLNVSIGLDQSETELDPQNANPRGAHNTGGEEDPLDVIIRSFNERHFQGWEATPEEQRVKFVTLAQKLQDHPDFQTKVVNNPDIQTQELAFRKLLEEVIAEQRKKELDLYRLYSKDEAFKQAFIDTMRRLSMNNGGNWLRQ</sequence>
<dbReference type="Proteomes" id="UP000468388">
    <property type="component" value="Unassembled WGS sequence"/>
</dbReference>
<dbReference type="EMBL" id="WRXO01000002">
    <property type="protein sequence ID" value="MVT41079.1"/>
    <property type="molecule type" value="Genomic_DNA"/>
</dbReference>
<comment type="caution">
    <text evidence="3">The sequence shown here is derived from an EMBL/GenBank/DDBJ whole genome shotgun (WGS) entry which is preliminary data.</text>
</comment>